<dbReference type="Gene3D" id="3.30.530.20">
    <property type="match status" value="1"/>
</dbReference>
<accession>A0A6J7IMC4</accession>
<gene>
    <name evidence="2" type="ORF">UFOPK3674_01178</name>
</gene>
<feature type="domain" description="Coenzyme Q-binding protein COQ10 START" evidence="1">
    <location>
        <begin position="10"/>
        <end position="132"/>
    </location>
</feature>
<evidence type="ECO:0000313" key="2">
    <source>
        <dbReference type="EMBL" id="CAB4931444.1"/>
    </source>
</evidence>
<dbReference type="InterPro" id="IPR005031">
    <property type="entry name" value="COQ10_START"/>
</dbReference>
<sequence>MLAGEKTVVIDAQTADVWATIADVAAYPQWHPFFTAVEVTQRDASDCPMRARCEHPTPVGVLRTEMGFTYDGTTSLRATRHAGDLKAMVGAFALEPADQGTAVTHRIEIEPGMRLGMLLRGPVEDRVRASILDGALDGLAAHLRIRS</sequence>
<dbReference type="AlphaFoldDB" id="A0A6J7IMC4"/>
<evidence type="ECO:0000259" key="1">
    <source>
        <dbReference type="Pfam" id="PF03364"/>
    </source>
</evidence>
<name>A0A6J7IMC4_9ZZZZ</name>
<dbReference type="SUPFAM" id="SSF55961">
    <property type="entry name" value="Bet v1-like"/>
    <property type="match status" value="1"/>
</dbReference>
<proteinExistence type="predicted"/>
<dbReference type="PANTHER" id="PTHR39683">
    <property type="entry name" value="CONSERVED PROTEIN TB16.3"/>
    <property type="match status" value="1"/>
</dbReference>
<protein>
    <submittedName>
        <fullName evidence="2">Unannotated protein</fullName>
    </submittedName>
</protein>
<dbReference type="EMBL" id="CAFBMX010000005">
    <property type="protein sequence ID" value="CAB4931444.1"/>
    <property type="molecule type" value="Genomic_DNA"/>
</dbReference>
<organism evidence="2">
    <name type="scientific">freshwater metagenome</name>
    <dbReference type="NCBI Taxonomy" id="449393"/>
    <lineage>
        <taxon>unclassified sequences</taxon>
        <taxon>metagenomes</taxon>
        <taxon>ecological metagenomes</taxon>
    </lineage>
</organism>
<reference evidence="2" key="1">
    <citation type="submission" date="2020-05" db="EMBL/GenBank/DDBJ databases">
        <authorList>
            <person name="Chiriac C."/>
            <person name="Salcher M."/>
            <person name="Ghai R."/>
            <person name="Kavagutti S V."/>
        </authorList>
    </citation>
    <scope>NUCLEOTIDE SEQUENCE</scope>
</reference>
<dbReference type="Pfam" id="PF03364">
    <property type="entry name" value="Polyketide_cyc"/>
    <property type="match status" value="1"/>
</dbReference>
<dbReference type="InterPro" id="IPR023393">
    <property type="entry name" value="START-like_dom_sf"/>
</dbReference>
<dbReference type="PANTHER" id="PTHR39683:SF4">
    <property type="entry name" value="COENZYME Q-BINDING PROTEIN COQ10 START DOMAIN-CONTAINING PROTEIN"/>
    <property type="match status" value="1"/>
</dbReference>